<evidence type="ECO:0000259" key="14">
    <source>
        <dbReference type="PROSITE" id="PS51111"/>
    </source>
</evidence>
<feature type="transmembrane region" description="Helical" evidence="11">
    <location>
        <begin position="1075"/>
        <end position="1096"/>
    </location>
</feature>
<dbReference type="Proteomes" id="UP000275408">
    <property type="component" value="Unassembled WGS sequence"/>
</dbReference>
<name>A0A3M6URZ3_POCDA</name>
<dbReference type="InterPro" id="IPR036392">
    <property type="entry name" value="PLAT/LH2_dom_sf"/>
</dbReference>
<evidence type="ECO:0000313" key="16">
    <source>
        <dbReference type="Proteomes" id="UP000275408"/>
    </source>
</evidence>
<dbReference type="Gene3D" id="2.60.220.50">
    <property type="match status" value="1"/>
</dbReference>
<gene>
    <name evidence="15" type="ORF">pdam_00004476</name>
</gene>
<evidence type="ECO:0000259" key="12">
    <source>
        <dbReference type="PROSITE" id="PS50095"/>
    </source>
</evidence>
<feature type="transmembrane region" description="Helical" evidence="11">
    <location>
        <begin position="1677"/>
        <end position="1698"/>
    </location>
</feature>
<organism evidence="15 16">
    <name type="scientific">Pocillopora damicornis</name>
    <name type="common">Cauliflower coral</name>
    <name type="synonym">Millepora damicornis</name>
    <dbReference type="NCBI Taxonomy" id="46731"/>
    <lineage>
        <taxon>Eukaryota</taxon>
        <taxon>Metazoa</taxon>
        <taxon>Cnidaria</taxon>
        <taxon>Anthozoa</taxon>
        <taxon>Hexacorallia</taxon>
        <taxon>Scleractinia</taxon>
        <taxon>Astrocoeniina</taxon>
        <taxon>Pocilloporidae</taxon>
        <taxon>Pocillopora</taxon>
    </lineage>
</organism>
<keyword evidence="5 11" id="KW-1133">Transmembrane helix</keyword>
<comment type="caution">
    <text evidence="10">Lacks conserved residue(s) required for the propagation of feature annotation.</text>
</comment>
<feature type="disulfide bond" evidence="9">
    <location>
        <begin position="1331"/>
        <end position="1344"/>
    </location>
</feature>
<keyword evidence="16" id="KW-1185">Reference proteome</keyword>
<dbReference type="PANTHER" id="PTHR10877:SF150">
    <property type="entry name" value="REJ DOMAIN-CONTAINING PROTEIN"/>
    <property type="match status" value="1"/>
</dbReference>
<dbReference type="InterPro" id="IPR013122">
    <property type="entry name" value="PKD1_2_channel"/>
</dbReference>
<dbReference type="SUPFAM" id="SSF81324">
    <property type="entry name" value="Voltage-gated potassium channels"/>
    <property type="match status" value="1"/>
</dbReference>
<dbReference type="PROSITE" id="PS50095">
    <property type="entry name" value="PLAT"/>
    <property type="match status" value="1"/>
</dbReference>
<evidence type="ECO:0000256" key="9">
    <source>
        <dbReference type="PIRSR" id="PIRSR603915-2"/>
    </source>
</evidence>
<dbReference type="Pfam" id="PF01825">
    <property type="entry name" value="GPS"/>
    <property type="match status" value="1"/>
</dbReference>
<dbReference type="PANTHER" id="PTHR10877">
    <property type="entry name" value="POLYCYSTIN FAMILY MEMBER"/>
    <property type="match status" value="1"/>
</dbReference>
<dbReference type="Pfam" id="PF02010">
    <property type="entry name" value="REJ"/>
    <property type="match status" value="1"/>
</dbReference>
<dbReference type="OrthoDB" id="5964348at2759"/>
<dbReference type="InterPro" id="IPR001024">
    <property type="entry name" value="PLAT/LH2_dom"/>
</dbReference>
<reference evidence="15 16" key="1">
    <citation type="journal article" date="2018" name="Sci. Rep.">
        <title>Comparative analysis of the Pocillopora damicornis genome highlights role of immune system in coral evolution.</title>
        <authorList>
            <person name="Cunning R."/>
            <person name="Bay R.A."/>
            <person name="Gillette P."/>
            <person name="Baker A.C."/>
            <person name="Traylor-Knowles N."/>
        </authorList>
    </citation>
    <scope>NUCLEOTIDE SEQUENCE [LARGE SCALE GENOMIC DNA]</scope>
    <source>
        <strain evidence="15">RSMAS</strain>
        <tissue evidence="15">Whole animal</tissue>
    </source>
</reference>
<sequence>MNASLSYDPDVGIGDYSGMNFTWFYGEITGNYTGLQTATNDSQTGLDESIIRYFGNDSGIEITFNTAPLLLNRTYVVKLVVSKDYRDSSAYQIIQLVKGDPPEIYQRCLVNCGLKVVPQVKLSIQSQCQGSLCSNISSYEWILYEQSSSSANNGIWIRKQHLQLITDTPLGSSNIVIKKGSLSGRTNYRLALFVQTTAGLPGMSAYDISTTSAPTGGTCTITPSSGISLKTDFNLTCSNWKSDSIPLSYQFQHQLENGLYSMLFHGFNNTVSSWLLPGNLSENFTVKVKVIITDYVGASAAVTNLSVQVKPSELLRPENISSFLTANDSLLNDVIQDGDLSRAAQIANSVLQTVSQDSTVSLQNKAKIQDFLIKKIISLPVQNLPDLLQSTSVIGSALQVSERVSSNTLESAMSAVGSMTSLLWRTAQLKEVAYIPLVTQSAENLGTCLNSVLKTGAVIASGDFGSGLQEQGVKFVKTAMQTISLVADAVLAVRAPDEGMISISTRELSMTLGRHSPEKLAGLRIEAAGGVIVLPSDSQSLQFTVTAKGYIDTQMLSIPFNPYTWDGTRKRVNSDVLALDLKDETRNVIKVSNLSSDIIIVTSLQPQVIALEKPQYFTKNENLRFHEIDVEFENTLVKLEITPQESTVSLFVYLQYDQRPTTKVHELNATMSKYSRCVWTSSAQDKNEGETECSFSPFEPIEFLAKSPGKYFLGVKISNASLIIPIKRRKRSCFGQGRQKRSCVEVKDPPPTPSRGENVSVVPVYDSRTDYNYTLKVAQESCVHWSEEREMWITDGCQVLSAQLNGYLNCSCNHLTSFGGSLLVKPNPIDFDKVLIEFKKLGETGNVAVIVTVAVVFLIYIFVLVIVRKADKKDKRNVSVWRNSGTTARVAIEIYGTNESTGILELSPEEPGAENLLFSRANTDVFVLKVSNPLGTIQGVRIGHDISGESPSWFLEEIMILDKQFNNSWTFTVNQWFALERGDGRIERTFELTPSQLDFNQEVMKRWWKGLTESHIWVSVAAKPRKSRFTRIQRASCCLSVLLTAMLANAMFYQLDGGTEEVFQIGPLKFSWRQVIIGIESALIVAPINVLIVFLFQKGGERSETSTGRFSKATLLIYLAWFLIICACAVSAVFSVFYSLMWGKSISEKWLSSMLISFSQDVVVTEPVKVFFMAMFVAAIFKRKESRGKGYESIEEPQSSPSKQRLWNLELSKVEEMRKNQARKQNISQFFVDLFLYLIFIFLLMVVCYGNRNDHRYLMTKSIREGLPKFSTVLNDKEFWRWLNDVFIPGVFVGKWYNGQEENQTMYIGDKHSLLVGMARVRQLRVKSTPCKVLDYMKTTFPTCYEGFSQINEDKTVFHKPGWNPVDNSTSDDELLRLCPKPWRYQNADTAPKWGKFSFYSGGGFVADLGYDTSTGYSIVENLKSYYWLDKQTRVVMMEFAAFNPSVNLLTVVTYFYEVEASGYKVPFTRSNIISLNSTETASNEFYLICILLFIVFILFFLGRECYKLYRQRCRYFKSIWNWIEIAQITFSVSAVVMYILQTIRVSATIQKLQQNIYANVSFQEAVVSLEVENATLGILTFIVILKLLRMIRFNSHIAVFSKTLQTSMRLLSSFSFNLFIIFVAFLHFGILIFGNGSEFYSSILKGTYFQLELTLGRVKARPINTLAEANETFGRIFAALLLLSLTILSMNFFIALMNEALFEAKDSVNQSELYDLVDAYDWPRNEERRALFDVVSNAMKRMKFQQTSTALEETEVTNVALNSNRNKSIHFDLISKAITALRKRKVQESVHEKPRNIRRKSLFDRISSIIQKRRDDSSEGNYRPKMKKKVNFRDDVVKSQLKKLHKTKKDLFHRLDNIVQGYFEEEEKFHIICHEIKVYGSQDDLGNVTVTGTENESFS</sequence>
<dbReference type="PROSITE" id="PS50221">
    <property type="entry name" value="GAIN_B"/>
    <property type="match status" value="1"/>
</dbReference>
<evidence type="ECO:0000256" key="6">
    <source>
        <dbReference type="ARBA" id="ARBA00023136"/>
    </source>
</evidence>
<comment type="subcellular location">
    <subcellularLocation>
        <location evidence="1">Membrane</location>
        <topology evidence="1">Multi-pass membrane protein</topology>
    </subcellularLocation>
</comment>
<feature type="transmembrane region" description="Helical" evidence="11">
    <location>
        <begin position="1575"/>
        <end position="1594"/>
    </location>
</feature>
<dbReference type="InterPro" id="IPR046791">
    <property type="entry name" value="Polycystin_dom"/>
</dbReference>
<evidence type="ECO:0000256" key="4">
    <source>
        <dbReference type="ARBA" id="ARBA00022729"/>
    </source>
</evidence>
<dbReference type="GO" id="GO:0050982">
    <property type="term" value="P:detection of mechanical stimulus"/>
    <property type="evidence" value="ECO:0007669"/>
    <property type="project" value="TreeGrafter"/>
</dbReference>
<dbReference type="InterPro" id="IPR000203">
    <property type="entry name" value="GPS"/>
</dbReference>
<keyword evidence="3 11" id="KW-0812">Transmembrane</keyword>
<dbReference type="GO" id="GO:0005509">
    <property type="term" value="F:calcium ion binding"/>
    <property type="evidence" value="ECO:0007669"/>
    <property type="project" value="InterPro"/>
</dbReference>
<accession>A0A3M6URZ3</accession>
<evidence type="ECO:0000256" key="8">
    <source>
        <dbReference type="ARBA" id="ARBA00023180"/>
    </source>
</evidence>
<comment type="caution">
    <text evidence="15">The sequence shown here is derived from an EMBL/GenBank/DDBJ whole genome shotgun (WGS) entry which is preliminary data.</text>
</comment>
<dbReference type="PROSITE" id="PS51111">
    <property type="entry name" value="REJ"/>
    <property type="match status" value="1"/>
</dbReference>
<evidence type="ECO:0000259" key="13">
    <source>
        <dbReference type="PROSITE" id="PS50221"/>
    </source>
</evidence>
<evidence type="ECO:0000256" key="1">
    <source>
        <dbReference type="ARBA" id="ARBA00004141"/>
    </source>
</evidence>
<feature type="domain" description="GAIN-B" evidence="13">
    <location>
        <begin position="700"/>
        <end position="830"/>
    </location>
</feature>
<dbReference type="GO" id="GO:0016020">
    <property type="term" value="C:membrane"/>
    <property type="evidence" value="ECO:0007669"/>
    <property type="project" value="UniProtKB-SubCell"/>
</dbReference>
<evidence type="ECO:0000256" key="7">
    <source>
        <dbReference type="ARBA" id="ARBA00023157"/>
    </source>
</evidence>
<feature type="transmembrane region" description="Helical" evidence="11">
    <location>
        <begin position="1227"/>
        <end position="1247"/>
    </location>
</feature>
<dbReference type="Gene3D" id="2.60.60.20">
    <property type="entry name" value="PLAT/LH2 domain"/>
    <property type="match status" value="1"/>
</dbReference>
<dbReference type="InterPro" id="IPR002859">
    <property type="entry name" value="PKD/REJ-like"/>
</dbReference>
<evidence type="ECO:0000256" key="5">
    <source>
        <dbReference type="ARBA" id="ARBA00022989"/>
    </source>
</evidence>
<evidence type="ECO:0000256" key="10">
    <source>
        <dbReference type="PROSITE-ProRule" id="PRU00152"/>
    </source>
</evidence>
<feature type="transmembrane region" description="Helical" evidence="11">
    <location>
        <begin position="1523"/>
        <end position="1541"/>
    </location>
</feature>
<feature type="transmembrane region" description="Helical" evidence="11">
    <location>
        <begin position="1116"/>
        <end position="1142"/>
    </location>
</feature>
<dbReference type="SUPFAM" id="SSF49723">
    <property type="entry name" value="Lipase/lipooxygenase domain (PLAT/LH2 domain)"/>
    <property type="match status" value="1"/>
</dbReference>
<feature type="transmembrane region" description="Helical" evidence="11">
    <location>
        <begin position="1035"/>
        <end position="1055"/>
    </location>
</feature>
<keyword evidence="8" id="KW-0325">Glycoprotein</keyword>
<dbReference type="InterPro" id="IPR046338">
    <property type="entry name" value="GAIN_dom_sf"/>
</dbReference>
<keyword evidence="7" id="KW-1015">Disulfide bond</keyword>
<evidence type="ECO:0000256" key="3">
    <source>
        <dbReference type="ARBA" id="ARBA00022692"/>
    </source>
</evidence>
<dbReference type="InterPro" id="IPR051223">
    <property type="entry name" value="Polycystin"/>
</dbReference>
<feature type="domain" description="PLAT" evidence="12">
    <location>
        <begin position="861"/>
        <end position="991"/>
    </location>
</feature>
<evidence type="ECO:0000256" key="11">
    <source>
        <dbReference type="SAM" id="Phobius"/>
    </source>
</evidence>
<keyword evidence="6 11" id="KW-0472">Membrane</keyword>
<protein>
    <recommendedName>
        <fullName evidence="17">PLAT domain-containing protein</fullName>
    </recommendedName>
</protein>
<dbReference type="EMBL" id="RCHS01000860">
    <property type="protein sequence ID" value="RMX56369.1"/>
    <property type="molecule type" value="Genomic_DNA"/>
</dbReference>
<dbReference type="Pfam" id="PF01477">
    <property type="entry name" value="PLAT"/>
    <property type="match status" value="1"/>
</dbReference>
<dbReference type="InterPro" id="IPR057244">
    <property type="entry name" value="GAIN_B"/>
</dbReference>
<evidence type="ECO:0008006" key="17">
    <source>
        <dbReference type="Google" id="ProtNLM"/>
    </source>
</evidence>
<comment type="similarity">
    <text evidence="2">Belongs to the polycystin family.</text>
</comment>
<feature type="transmembrane region" description="Helical" evidence="11">
    <location>
        <begin position="1615"/>
        <end position="1635"/>
    </location>
</feature>
<proteinExistence type="inferred from homology"/>
<dbReference type="GO" id="GO:0005262">
    <property type="term" value="F:calcium channel activity"/>
    <property type="evidence" value="ECO:0007669"/>
    <property type="project" value="TreeGrafter"/>
</dbReference>
<evidence type="ECO:0000256" key="2">
    <source>
        <dbReference type="ARBA" id="ARBA00007200"/>
    </source>
</evidence>
<feature type="domain" description="REJ" evidence="14">
    <location>
        <begin position="1"/>
        <end position="562"/>
    </location>
</feature>
<dbReference type="PRINTS" id="PR01433">
    <property type="entry name" value="POLYCYSTIN2"/>
</dbReference>
<keyword evidence="4" id="KW-0732">Signal</keyword>
<feature type="transmembrane region" description="Helical" evidence="11">
    <location>
        <begin position="1162"/>
        <end position="1181"/>
    </location>
</feature>
<dbReference type="Pfam" id="PF08016">
    <property type="entry name" value="PKD_channel"/>
    <property type="match status" value="1"/>
</dbReference>
<feature type="transmembrane region" description="Helical" evidence="11">
    <location>
        <begin position="847"/>
        <end position="867"/>
    </location>
</feature>
<evidence type="ECO:0000313" key="15">
    <source>
        <dbReference type="EMBL" id="RMX56369.1"/>
    </source>
</evidence>
<feature type="transmembrane region" description="Helical" evidence="11">
    <location>
        <begin position="1486"/>
        <end position="1503"/>
    </location>
</feature>
<dbReference type="InterPro" id="IPR003915">
    <property type="entry name" value="PKD_2"/>
</dbReference>
<dbReference type="Pfam" id="PF20519">
    <property type="entry name" value="Polycystin_dom"/>
    <property type="match status" value="1"/>
</dbReference>
<dbReference type="SMART" id="SM00303">
    <property type="entry name" value="GPS"/>
    <property type="match status" value="1"/>
</dbReference>
<dbReference type="InterPro" id="IPR014010">
    <property type="entry name" value="REJ_dom"/>
</dbReference>